<accession>A0A7R9HRK5</accession>
<evidence type="ECO:0000313" key="1">
    <source>
        <dbReference type="EMBL" id="CAD7432622.1"/>
    </source>
</evidence>
<reference evidence="1" key="1">
    <citation type="submission" date="2020-11" db="EMBL/GenBank/DDBJ databases">
        <authorList>
            <person name="Tran Van P."/>
        </authorList>
    </citation>
    <scope>NUCLEOTIDE SEQUENCE</scope>
</reference>
<proteinExistence type="predicted"/>
<dbReference type="AlphaFoldDB" id="A0A7R9HRK5"/>
<name>A0A7R9HRK5_9NEOP</name>
<protein>
    <submittedName>
        <fullName evidence="1">Uncharacterized protein</fullName>
    </submittedName>
</protein>
<gene>
    <name evidence="1" type="ORF">TMSB3V08_LOCUS9327</name>
</gene>
<organism evidence="1">
    <name type="scientific">Timema monikensis</name>
    <dbReference type="NCBI Taxonomy" id="170555"/>
    <lineage>
        <taxon>Eukaryota</taxon>
        <taxon>Metazoa</taxon>
        <taxon>Ecdysozoa</taxon>
        <taxon>Arthropoda</taxon>
        <taxon>Hexapoda</taxon>
        <taxon>Insecta</taxon>
        <taxon>Pterygota</taxon>
        <taxon>Neoptera</taxon>
        <taxon>Polyneoptera</taxon>
        <taxon>Phasmatodea</taxon>
        <taxon>Timematodea</taxon>
        <taxon>Timematoidea</taxon>
        <taxon>Timematidae</taxon>
        <taxon>Timema</taxon>
    </lineage>
</organism>
<sequence>MSSDRMKPRSGDWAVTIDFLQEVAITSLSSGSSLLKFLRSTTADSPPVRAHPDLVLEFKYCEKFVQRGNTRRFGQPRTDIFVTLQSCCSELDVSIVDRITALLNPQPLCKRNPNKFSGDKHSMCKHPSHKTETHPIARMSNPVEPATDTTLPATTTCHDRLSRRHPNVHAQKTRAKVLQKKRVSSPQCPGCSQVV</sequence>
<dbReference type="EMBL" id="OB795733">
    <property type="protein sequence ID" value="CAD7432622.1"/>
    <property type="molecule type" value="Genomic_DNA"/>
</dbReference>